<gene>
    <name evidence="1" type="ORF">HH304_05170</name>
</gene>
<evidence type="ECO:0000313" key="1">
    <source>
        <dbReference type="EMBL" id="NMM47782.1"/>
    </source>
</evidence>
<keyword evidence="2" id="KW-1185">Reference proteome</keyword>
<sequence length="130" mass="14944">MISNEEKLAKINQYIEAYNNYNVNGMLQPLDNHISFANITNDYITLTTQGKPDFEIQAIKALDLFKNRNQKIESITFNDESVIVDISYTAIVNYEIPYELNIGEKVSIKGKSIFTFKDDKIIDIRDVINS</sequence>
<accession>A0A848J3N1</accession>
<proteinExistence type="predicted"/>
<organism evidence="1 2">
    <name type="scientific">Marinigracilibium pacificum</name>
    <dbReference type="NCBI Taxonomy" id="2729599"/>
    <lineage>
        <taxon>Bacteria</taxon>
        <taxon>Pseudomonadati</taxon>
        <taxon>Bacteroidota</taxon>
        <taxon>Cytophagia</taxon>
        <taxon>Cytophagales</taxon>
        <taxon>Flammeovirgaceae</taxon>
        <taxon>Marinigracilibium</taxon>
    </lineage>
</organism>
<dbReference type="Gene3D" id="3.10.450.50">
    <property type="match status" value="1"/>
</dbReference>
<name>A0A848J3N1_9BACT</name>
<dbReference type="Proteomes" id="UP000559010">
    <property type="component" value="Unassembled WGS sequence"/>
</dbReference>
<reference evidence="1 2" key="1">
    <citation type="submission" date="2020-04" db="EMBL/GenBank/DDBJ databases">
        <title>Flammeovirgaceae bacterium KN852 isolated from deep sea.</title>
        <authorList>
            <person name="Zhang D.-C."/>
        </authorList>
    </citation>
    <scope>NUCLEOTIDE SEQUENCE [LARGE SCALE GENOMIC DNA]</scope>
    <source>
        <strain evidence="1 2">KN852</strain>
    </source>
</reference>
<dbReference type="RefSeq" id="WP_169678652.1">
    <property type="nucleotide sequence ID" value="NZ_JABBNU010000003.1"/>
</dbReference>
<dbReference type="InterPro" id="IPR032710">
    <property type="entry name" value="NTF2-like_dom_sf"/>
</dbReference>
<dbReference type="SUPFAM" id="SSF54427">
    <property type="entry name" value="NTF2-like"/>
    <property type="match status" value="1"/>
</dbReference>
<comment type="caution">
    <text evidence="1">The sequence shown here is derived from an EMBL/GenBank/DDBJ whole genome shotgun (WGS) entry which is preliminary data.</text>
</comment>
<protein>
    <submittedName>
        <fullName evidence="1">Nuclear transport factor 2 family protein</fullName>
    </submittedName>
</protein>
<dbReference type="EMBL" id="JABBNU010000003">
    <property type="protein sequence ID" value="NMM47782.1"/>
    <property type="molecule type" value="Genomic_DNA"/>
</dbReference>
<evidence type="ECO:0000313" key="2">
    <source>
        <dbReference type="Proteomes" id="UP000559010"/>
    </source>
</evidence>
<dbReference type="AlphaFoldDB" id="A0A848J3N1"/>